<gene>
    <name evidence="3" type="ordered locus">TREAZ_0304</name>
</gene>
<dbReference type="InParanoid" id="F5YDL8"/>
<feature type="domain" description="HTH cro/C1-type" evidence="2">
    <location>
        <begin position="10"/>
        <end position="65"/>
    </location>
</feature>
<evidence type="ECO:0000313" key="3">
    <source>
        <dbReference type="EMBL" id="AEF80239.1"/>
    </source>
</evidence>
<dbReference type="AlphaFoldDB" id="F5YDL8"/>
<dbReference type="Gene3D" id="1.10.260.40">
    <property type="entry name" value="lambda repressor-like DNA-binding domains"/>
    <property type="match status" value="1"/>
</dbReference>
<organism evidence="3 4">
    <name type="scientific">Leadbettera azotonutricia (strain ATCC BAA-888 / DSM 13862 / ZAS-9)</name>
    <name type="common">Treponema azotonutricium</name>
    <dbReference type="NCBI Taxonomy" id="545695"/>
    <lineage>
        <taxon>Bacteria</taxon>
        <taxon>Pseudomonadati</taxon>
        <taxon>Spirochaetota</taxon>
        <taxon>Spirochaetia</taxon>
        <taxon>Spirochaetales</taxon>
        <taxon>Breznakiellaceae</taxon>
        <taxon>Leadbettera</taxon>
    </lineage>
</organism>
<keyword evidence="4" id="KW-1185">Reference proteome</keyword>
<dbReference type="EMBL" id="CP001841">
    <property type="protein sequence ID" value="AEF80239.1"/>
    <property type="molecule type" value="Genomic_DNA"/>
</dbReference>
<evidence type="ECO:0000256" key="1">
    <source>
        <dbReference type="SAM" id="MobiDB-lite"/>
    </source>
</evidence>
<dbReference type="Proteomes" id="UP000009222">
    <property type="component" value="Chromosome"/>
</dbReference>
<dbReference type="FunCoup" id="F5YDL8">
    <property type="interactions" value="1"/>
</dbReference>
<sequence length="98" mass="11256">MGISYKPFHHLLIEKNLKMKEVMERAKISPPTIVKLSRNDYVGLRVIEKLCGVLDCKPEQIFEIVIGHDTVTPIKKRIPKEQPSPSSKIPDITKKEKH</sequence>
<evidence type="ECO:0000313" key="4">
    <source>
        <dbReference type="Proteomes" id="UP000009222"/>
    </source>
</evidence>
<dbReference type="KEGG" id="taz:TREAZ_0304"/>
<dbReference type="Pfam" id="PF13443">
    <property type="entry name" value="HTH_26"/>
    <property type="match status" value="1"/>
</dbReference>
<dbReference type="STRING" id="545695.TREAZ_0304"/>
<feature type="region of interest" description="Disordered" evidence="1">
    <location>
        <begin position="75"/>
        <end position="98"/>
    </location>
</feature>
<accession>F5YDL8</accession>
<dbReference type="InterPro" id="IPR001387">
    <property type="entry name" value="Cro/C1-type_HTH"/>
</dbReference>
<dbReference type="OrthoDB" id="9804186at2"/>
<reference evidence="4" key="1">
    <citation type="submission" date="2009-12" db="EMBL/GenBank/DDBJ databases">
        <title>Complete sequence of Treponema azotonutricium strain ZAS-9.</title>
        <authorList>
            <person name="Tetu S.G."/>
            <person name="Matson E."/>
            <person name="Ren Q."/>
            <person name="Seshadri R."/>
            <person name="Elbourne L."/>
            <person name="Hassan K.A."/>
            <person name="Durkin A."/>
            <person name="Radune D."/>
            <person name="Mohamoud Y."/>
            <person name="Shay R."/>
            <person name="Jin S."/>
            <person name="Zhang X."/>
            <person name="Lucey K."/>
            <person name="Ballor N.R."/>
            <person name="Ottesen E."/>
            <person name="Rosenthal R."/>
            <person name="Allen A."/>
            <person name="Leadbetter J.R."/>
            <person name="Paulsen I.T."/>
        </authorList>
    </citation>
    <scope>NUCLEOTIDE SEQUENCE [LARGE SCALE GENOMIC DNA]</scope>
    <source>
        <strain evidence="4">ATCC BAA-888 / DSM 13862 / ZAS-9</strain>
    </source>
</reference>
<dbReference type="InterPro" id="IPR010982">
    <property type="entry name" value="Lambda_DNA-bd_dom_sf"/>
</dbReference>
<dbReference type="SUPFAM" id="SSF47413">
    <property type="entry name" value="lambda repressor-like DNA-binding domains"/>
    <property type="match status" value="1"/>
</dbReference>
<dbReference type="eggNOG" id="COG3655">
    <property type="taxonomic scope" value="Bacteria"/>
</dbReference>
<evidence type="ECO:0000259" key="2">
    <source>
        <dbReference type="Pfam" id="PF13443"/>
    </source>
</evidence>
<dbReference type="GO" id="GO:0003677">
    <property type="term" value="F:DNA binding"/>
    <property type="evidence" value="ECO:0007669"/>
    <property type="project" value="InterPro"/>
</dbReference>
<proteinExistence type="predicted"/>
<dbReference type="HOGENOM" id="CLU_2332778_0_0_12"/>
<name>F5YDL8_LEAAZ</name>
<protein>
    <recommendedName>
        <fullName evidence="2">HTH cro/C1-type domain-containing protein</fullName>
    </recommendedName>
</protein>
<reference evidence="3 4" key="2">
    <citation type="journal article" date="2011" name="ISME J.">
        <title>RNA-seq reveals cooperative metabolic interactions between two termite-gut spirochete species in co-culture.</title>
        <authorList>
            <person name="Rosenthal A.Z."/>
            <person name="Matson E.G."/>
            <person name="Eldar A."/>
            <person name="Leadbetter J.R."/>
        </authorList>
    </citation>
    <scope>NUCLEOTIDE SEQUENCE [LARGE SCALE GENOMIC DNA]</scope>
    <source>
        <strain evidence="4">ATCC BAA-888 / DSM 13862 / ZAS-9</strain>
    </source>
</reference>
<dbReference type="RefSeq" id="WP_015711628.1">
    <property type="nucleotide sequence ID" value="NC_015577.1"/>
</dbReference>